<dbReference type="Pfam" id="PF11528">
    <property type="entry name" value="DUF3224"/>
    <property type="match status" value="1"/>
</dbReference>
<organism evidence="1 2">
    <name type="scientific">Fodinicola feengrottensis</name>
    <dbReference type="NCBI Taxonomy" id="435914"/>
    <lineage>
        <taxon>Bacteria</taxon>
        <taxon>Bacillati</taxon>
        <taxon>Actinomycetota</taxon>
        <taxon>Actinomycetes</taxon>
        <taxon>Mycobacteriales</taxon>
        <taxon>Fodinicola</taxon>
    </lineage>
</organism>
<protein>
    <submittedName>
        <fullName evidence="1">DUF3224 domain-containing protein</fullName>
    </submittedName>
</protein>
<gene>
    <name evidence="1" type="ORF">GCM10009765_45470</name>
</gene>
<reference evidence="1 2" key="1">
    <citation type="journal article" date="2019" name="Int. J. Syst. Evol. Microbiol.">
        <title>The Global Catalogue of Microorganisms (GCM) 10K type strain sequencing project: providing services to taxonomists for standard genome sequencing and annotation.</title>
        <authorList>
            <consortium name="The Broad Institute Genomics Platform"/>
            <consortium name="The Broad Institute Genome Sequencing Center for Infectious Disease"/>
            <person name="Wu L."/>
            <person name="Ma J."/>
        </authorList>
    </citation>
    <scope>NUCLEOTIDE SEQUENCE [LARGE SCALE GENOMIC DNA]</scope>
    <source>
        <strain evidence="1 2">JCM 14718</strain>
    </source>
</reference>
<dbReference type="SUPFAM" id="SSF159238">
    <property type="entry name" value="SO1590-like"/>
    <property type="match status" value="1"/>
</dbReference>
<dbReference type="InterPro" id="IPR021607">
    <property type="entry name" value="DUF3224"/>
</dbReference>
<evidence type="ECO:0000313" key="2">
    <source>
        <dbReference type="Proteomes" id="UP001500618"/>
    </source>
</evidence>
<dbReference type="EMBL" id="BAAANY010000018">
    <property type="protein sequence ID" value="GAA1690909.1"/>
    <property type="molecule type" value="Genomic_DNA"/>
</dbReference>
<sequence length="133" mass="13673">MSKHATAAFTLDSWDQESVVEQAGGSIGQAAVTKTYSGELTGTSVTRLLFGAGTEDSPGYAGFEIVTADLQGRKGTFMLHHNAARVGDDPDKGFFSLTVLANSGTGDLTGISGSAQITVAADGGHTLDLDYTI</sequence>
<keyword evidence="2" id="KW-1185">Reference proteome</keyword>
<proteinExistence type="predicted"/>
<dbReference type="RefSeq" id="WP_163567982.1">
    <property type="nucleotide sequence ID" value="NZ_BAAANY010000018.1"/>
</dbReference>
<name>A0ABN2HNU2_9ACTN</name>
<evidence type="ECO:0000313" key="1">
    <source>
        <dbReference type="EMBL" id="GAA1690909.1"/>
    </source>
</evidence>
<comment type="caution">
    <text evidence="1">The sequence shown here is derived from an EMBL/GenBank/DDBJ whole genome shotgun (WGS) entry which is preliminary data.</text>
</comment>
<dbReference type="Proteomes" id="UP001500618">
    <property type="component" value="Unassembled WGS sequence"/>
</dbReference>
<accession>A0ABN2HNU2</accession>
<dbReference type="Gene3D" id="2.40.350.10">
    <property type="entry name" value="SO1590-like"/>
    <property type="match status" value="1"/>
</dbReference>
<dbReference type="InterPro" id="IPR023159">
    <property type="entry name" value="SO1590-like_sf"/>
</dbReference>